<organism evidence="2 3">
    <name type="scientific">Dreissena polymorpha</name>
    <name type="common">Zebra mussel</name>
    <name type="synonym">Mytilus polymorpha</name>
    <dbReference type="NCBI Taxonomy" id="45954"/>
    <lineage>
        <taxon>Eukaryota</taxon>
        <taxon>Metazoa</taxon>
        <taxon>Spiralia</taxon>
        <taxon>Lophotrochozoa</taxon>
        <taxon>Mollusca</taxon>
        <taxon>Bivalvia</taxon>
        <taxon>Autobranchia</taxon>
        <taxon>Heteroconchia</taxon>
        <taxon>Euheterodonta</taxon>
        <taxon>Imparidentia</taxon>
        <taxon>Neoheterodontei</taxon>
        <taxon>Myida</taxon>
        <taxon>Dreissenoidea</taxon>
        <taxon>Dreissenidae</taxon>
        <taxon>Dreissena</taxon>
    </lineage>
</organism>
<gene>
    <name evidence="2" type="ORF">DPMN_080752</name>
</gene>
<proteinExistence type="predicted"/>
<dbReference type="PROSITE" id="PS51233">
    <property type="entry name" value="VWFD"/>
    <property type="match status" value="1"/>
</dbReference>
<comment type="caution">
    <text evidence="2">The sequence shown here is derived from an EMBL/GenBank/DDBJ whole genome shotgun (WGS) entry which is preliminary data.</text>
</comment>
<accession>A0A9D4BJI5</accession>
<name>A0A9D4BJI5_DREPO</name>
<reference evidence="2" key="2">
    <citation type="submission" date="2020-11" db="EMBL/GenBank/DDBJ databases">
        <authorList>
            <person name="McCartney M.A."/>
            <person name="Auch B."/>
            <person name="Kono T."/>
            <person name="Mallez S."/>
            <person name="Becker A."/>
            <person name="Gohl D.M."/>
            <person name="Silverstein K.A.T."/>
            <person name="Koren S."/>
            <person name="Bechman K.B."/>
            <person name="Herman A."/>
            <person name="Abrahante J.E."/>
            <person name="Garbe J."/>
        </authorList>
    </citation>
    <scope>NUCLEOTIDE SEQUENCE</scope>
    <source>
        <strain evidence="2">Duluth1</strain>
        <tissue evidence="2">Whole animal</tissue>
    </source>
</reference>
<sequence>MNVILVYVLAGSFWGDPHIRTLDAANYTFNGLGEYVLLSIDASNVTFSLQARTERATKKDGSLSDATIFTAFAANDHLNSSILIELNTVKDGK</sequence>
<protein>
    <recommendedName>
        <fullName evidence="1">VWFD domain-containing protein</fullName>
    </recommendedName>
</protein>
<evidence type="ECO:0000259" key="1">
    <source>
        <dbReference type="PROSITE" id="PS51233"/>
    </source>
</evidence>
<dbReference type="PANTHER" id="PTHR13802">
    <property type="entry name" value="MUCIN 4-RELATED"/>
    <property type="match status" value="1"/>
</dbReference>
<dbReference type="InterPro" id="IPR001846">
    <property type="entry name" value="VWF_type-D"/>
</dbReference>
<dbReference type="AlphaFoldDB" id="A0A9D4BJI5"/>
<dbReference type="Proteomes" id="UP000828390">
    <property type="component" value="Unassembled WGS sequence"/>
</dbReference>
<reference evidence="2" key="1">
    <citation type="journal article" date="2019" name="bioRxiv">
        <title>The Genome of the Zebra Mussel, Dreissena polymorpha: A Resource for Invasive Species Research.</title>
        <authorList>
            <person name="McCartney M.A."/>
            <person name="Auch B."/>
            <person name="Kono T."/>
            <person name="Mallez S."/>
            <person name="Zhang Y."/>
            <person name="Obille A."/>
            <person name="Becker A."/>
            <person name="Abrahante J.E."/>
            <person name="Garbe J."/>
            <person name="Badalamenti J.P."/>
            <person name="Herman A."/>
            <person name="Mangelson H."/>
            <person name="Liachko I."/>
            <person name="Sullivan S."/>
            <person name="Sone E.D."/>
            <person name="Koren S."/>
            <person name="Silverstein K.A.T."/>
            <person name="Beckman K.B."/>
            <person name="Gohl D.M."/>
        </authorList>
    </citation>
    <scope>NUCLEOTIDE SEQUENCE</scope>
    <source>
        <strain evidence="2">Duluth1</strain>
        <tissue evidence="2">Whole animal</tissue>
    </source>
</reference>
<keyword evidence="3" id="KW-1185">Reference proteome</keyword>
<dbReference type="EMBL" id="JAIWYP010000015">
    <property type="protein sequence ID" value="KAH3705675.1"/>
    <property type="molecule type" value="Genomic_DNA"/>
</dbReference>
<dbReference type="InterPro" id="IPR051495">
    <property type="entry name" value="Epithelial_Barrier/Signaling"/>
</dbReference>
<evidence type="ECO:0000313" key="3">
    <source>
        <dbReference type="Proteomes" id="UP000828390"/>
    </source>
</evidence>
<dbReference type="PANTHER" id="PTHR13802:SF52">
    <property type="entry name" value="MUCIN-4"/>
    <property type="match status" value="1"/>
</dbReference>
<dbReference type="Pfam" id="PF00094">
    <property type="entry name" value="VWD"/>
    <property type="match status" value="1"/>
</dbReference>
<evidence type="ECO:0000313" key="2">
    <source>
        <dbReference type="EMBL" id="KAH3705675.1"/>
    </source>
</evidence>
<feature type="domain" description="VWFD" evidence="1">
    <location>
        <begin position="9"/>
        <end position="93"/>
    </location>
</feature>